<keyword evidence="2" id="KW-1185">Reference proteome</keyword>
<dbReference type="AlphaFoldDB" id="G7UUJ8"/>
<dbReference type="STRING" id="1045855.DSC_08190"/>
<dbReference type="HOGENOM" id="CLU_094497_2_1_6"/>
<dbReference type="Gene3D" id="3.40.50.300">
    <property type="entry name" value="P-loop containing nucleotide triphosphate hydrolases"/>
    <property type="match status" value="1"/>
</dbReference>
<dbReference type="eggNOG" id="COG4185">
    <property type="taxonomic scope" value="Bacteria"/>
</dbReference>
<reference evidence="1 2" key="1">
    <citation type="journal article" date="2012" name="J. Bacteriol.">
        <title>Complete Genome Sequence of the BTEX-Degrading Bacterium Pseudoxanthomonas spadix BD-a59.</title>
        <authorList>
            <person name="Lee S.H."/>
            <person name="Jin H.M."/>
            <person name="Lee H.J."/>
            <person name="Kim J.M."/>
            <person name="Jeon C.O."/>
        </authorList>
    </citation>
    <scope>NUCLEOTIDE SEQUENCE [LARGE SCALE GENOMIC DNA]</scope>
    <source>
        <strain evidence="1 2">BD-a59</strain>
    </source>
</reference>
<gene>
    <name evidence="1" type="ordered locus">DSC_08190</name>
</gene>
<evidence type="ECO:0008006" key="3">
    <source>
        <dbReference type="Google" id="ProtNLM"/>
    </source>
</evidence>
<organism evidence="1 2">
    <name type="scientific">Pseudoxanthomonas spadix (strain BD-a59)</name>
    <dbReference type="NCBI Taxonomy" id="1045855"/>
    <lineage>
        <taxon>Bacteria</taxon>
        <taxon>Pseudomonadati</taxon>
        <taxon>Pseudomonadota</taxon>
        <taxon>Gammaproteobacteria</taxon>
        <taxon>Lysobacterales</taxon>
        <taxon>Lysobacteraceae</taxon>
        <taxon>Pseudoxanthomonas</taxon>
    </lineage>
</organism>
<evidence type="ECO:0000313" key="2">
    <source>
        <dbReference type="Proteomes" id="UP000005870"/>
    </source>
</evidence>
<proteinExistence type="predicted"/>
<name>G7UUJ8_PSEUP</name>
<dbReference type="PANTHER" id="PTHR39206">
    <property type="entry name" value="SLL8004 PROTEIN"/>
    <property type="match status" value="1"/>
</dbReference>
<dbReference type="RefSeq" id="WP_014160465.1">
    <property type="nucleotide sequence ID" value="NC_016147.2"/>
</dbReference>
<dbReference type="InterPro" id="IPR027417">
    <property type="entry name" value="P-loop_NTPase"/>
</dbReference>
<dbReference type="KEGG" id="psd:DSC_08190"/>
<accession>G7UUJ8</accession>
<dbReference type="PANTHER" id="PTHR39206:SF1">
    <property type="entry name" value="SLL8004 PROTEIN"/>
    <property type="match status" value="1"/>
</dbReference>
<dbReference type="EMBL" id="CP003093">
    <property type="protein sequence ID" value="AER56289.1"/>
    <property type="molecule type" value="Genomic_DNA"/>
</dbReference>
<dbReference type="SUPFAM" id="SSF52540">
    <property type="entry name" value="P-loop containing nucleoside triphosphate hydrolases"/>
    <property type="match status" value="1"/>
</dbReference>
<sequence>MIDRPALVVLAGVNGAGKSSLGGAALREAELAWYNPDTYSRGLQERLGYAREAADAEAWKEGLAMLEEAIAQGRSHAFETTLGGRTITQRLIDATATHEVMVWYCGLRSPELHIERVALRVTAGGHHIQSDKIRQRYLSAPLNLIRLMPHLAALRVYDNSASVPLGMRISPPRLVLHMKHGRIVWPVGREDVASVPEWAQPIVGAALAQATGAA</sequence>
<dbReference type="Proteomes" id="UP000005870">
    <property type="component" value="Chromosome"/>
</dbReference>
<evidence type="ECO:0000313" key="1">
    <source>
        <dbReference type="EMBL" id="AER56289.1"/>
    </source>
</evidence>
<protein>
    <recommendedName>
        <fullName evidence="3">UDP-N-acetylglucosamine kinase</fullName>
    </recommendedName>
</protein>
<dbReference type="OrthoDB" id="9791543at2"/>